<evidence type="ECO:0000313" key="2">
    <source>
        <dbReference type="Proteomes" id="UP000006242"/>
    </source>
</evidence>
<protein>
    <submittedName>
        <fullName evidence="1">tRNA dimethylallyltransferase protein</fullName>
        <ecNumber evidence="1">2.5.1.75</ecNumber>
    </submittedName>
</protein>
<accession>A0ACB4V5P9</accession>
<reference evidence="1 2" key="1">
    <citation type="journal article" date="2011" name="J. Bacteriol.">
        <title>Genome sequence of Salinisphaera shabanensis, a gammaproteobacterium from the harsh, variable environment of the brine-seawater interface of the Shaban Deep in the Red Sea.</title>
        <authorList>
            <person name="Antunes A."/>
            <person name="Alam I."/>
            <person name="Bajic V.B."/>
            <person name="Stingl U."/>
        </authorList>
    </citation>
    <scope>NUCLEOTIDE SEQUENCE [LARGE SCALE GENOMIC DNA]</scope>
    <source>
        <strain evidence="1 2">E1L3A</strain>
    </source>
</reference>
<dbReference type="EC" id="2.5.1.75" evidence="1"/>
<dbReference type="Proteomes" id="UP000006242">
    <property type="component" value="Unassembled WGS sequence"/>
</dbReference>
<name>A0ACB4V5P9_9GAMM</name>
<reference evidence="1 2" key="2">
    <citation type="journal article" date="2013" name="PLoS ONE">
        <title>INDIGO - INtegrated Data Warehouse of MIcrobial GenOmes with Examples from the Red Sea Extremophiles.</title>
        <authorList>
            <person name="Alam I."/>
            <person name="Antunes A."/>
            <person name="Kamau A.A."/>
            <person name="Ba Alawi W."/>
            <person name="Kalkatawi M."/>
            <person name="Stingl U."/>
            <person name="Bajic V.B."/>
        </authorList>
    </citation>
    <scope>NUCLEOTIDE SEQUENCE [LARGE SCALE GENOMIC DNA]</scope>
    <source>
        <strain evidence="1 2">E1L3A</strain>
    </source>
</reference>
<comment type="caution">
    <text evidence="1">The sequence shown here is derived from an EMBL/GenBank/DDBJ whole genome shotgun (WGS) entry which is preliminary data.</text>
</comment>
<keyword evidence="1" id="KW-0808">Transferase</keyword>
<organism evidence="1 2">
    <name type="scientific">Salinisphaera shabanensis E1L3A</name>
    <dbReference type="NCBI Taxonomy" id="1033802"/>
    <lineage>
        <taxon>Bacteria</taxon>
        <taxon>Pseudomonadati</taxon>
        <taxon>Pseudomonadota</taxon>
        <taxon>Gammaproteobacteria</taxon>
        <taxon>Salinisphaerales</taxon>
        <taxon>Salinisphaeraceae</taxon>
        <taxon>Salinisphaera</taxon>
    </lineage>
</organism>
<dbReference type="EMBL" id="AFNV02000013">
    <property type="protein sequence ID" value="ERJ18986.1"/>
    <property type="molecule type" value="Genomic_DNA"/>
</dbReference>
<gene>
    <name evidence="1" type="primary">miaA</name>
    <name evidence="1" type="ORF">SSPSH_002068</name>
</gene>
<proteinExistence type="predicted"/>
<evidence type="ECO:0000313" key="1">
    <source>
        <dbReference type="EMBL" id="ERJ18986.1"/>
    </source>
</evidence>
<sequence>MATQQPGVVFLLGPTASGKTGLAVDLVERLNAEIVSVDSAMVYRGMDIGTAKPDAETLARAPHALIDIRDPAEPYSAADFRADALAEVERIHAAGRLPLLTGGTSLYFRALEHGLSEMPSRNDALRARLTAEAEREGWHALHQRLQGIDPETAQRIHRNDAQRIQRALEIHELTGIAPSVLHARDNVRRNAAVLPWSICKIAVSPRRRETLHERIAQRFESMLAQGLYAEVEKLHARPDLSLELPSMRAVGYRQLWQVMDGEMTLEHGIERAVFASRQLAKRQLTWLRSLDDVTWLGSEEKNISNQALSHIRAAGLAADPVI</sequence>
<keyword evidence="2" id="KW-1185">Reference proteome</keyword>